<dbReference type="InterPro" id="IPR010171">
    <property type="entry name" value="CRISPR_Csx1"/>
</dbReference>
<sequence length="442" mass="51095">MIEKVLITTWGNPFQWEPISYEFKYDSGYYSLESSSTLPVLVEAIKPEKVILFVLDTLANIQIKGKPDVEPKEFLSYSEVVEDVRKRIKWFLYELSEKCPNLKHMLESGHLKIAVAPGIGLFKNIRVEGDVLDFYNYVIYELSRELPAGSAEIYLDLTHGINFMPTLVYRALNNLLGLSAFINDCKFVVLNSEPYPQGFSKEEKEKIISETKIRIRVVEDRVVQPKPIYSRVRDLRFSAFISSLANGLPLVFTTFYPKLDELRELIDKELRIFFENIEISNGSVKRKVAFSDDFKTLTKLYYLVRCLNSNELFKSLPADEVSVDMLEKIIETVFKKIVRLEIMTKRDVRQILDTVNKASKKEGEIGDRIRNGEKLLYLDVYNFAKDKNLQREKKVDPRNFLAHAGLISDRIYVRLEGGNIKLSYGDPDEIAEISVKSMWGKF</sequence>
<gene>
    <name evidence="3" type="ORF">ENL48_00135</name>
</gene>
<feature type="domain" description="CRISPR system endoribonuclease Csx1 CARF" evidence="2">
    <location>
        <begin position="5"/>
        <end position="194"/>
    </location>
</feature>
<protein>
    <submittedName>
        <fullName evidence="3">TIGR01897 family CRISPR-associated protein</fullName>
    </submittedName>
</protein>
<dbReference type="NCBIfam" id="TIGR02549">
    <property type="entry name" value="CRISPR_DxTHG"/>
    <property type="match status" value="1"/>
</dbReference>
<reference evidence="3" key="1">
    <citation type="journal article" date="2020" name="mSystems">
        <title>Genome- and Community-Level Interaction Insights into Carbon Utilization and Element Cycling Functions of Hydrothermarchaeota in Hydrothermal Sediment.</title>
        <authorList>
            <person name="Zhou Z."/>
            <person name="Liu Y."/>
            <person name="Xu W."/>
            <person name="Pan J."/>
            <person name="Luo Z.H."/>
            <person name="Li M."/>
        </authorList>
    </citation>
    <scope>NUCLEOTIDE SEQUENCE [LARGE SCALE GENOMIC DNA]</scope>
    <source>
        <strain evidence="3">SpSt-10</strain>
    </source>
</reference>
<dbReference type="Pfam" id="PF22230">
    <property type="entry name" value="Csx1_CARF"/>
    <property type="match status" value="1"/>
</dbReference>
<evidence type="ECO:0000313" key="3">
    <source>
        <dbReference type="EMBL" id="HHF47663.1"/>
    </source>
</evidence>
<evidence type="ECO:0000259" key="1">
    <source>
        <dbReference type="Pfam" id="PF09455"/>
    </source>
</evidence>
<proteinExistence type="predicted"/>
<dbReference type="NCBIfam" id="TIGR01897">
    <property type="entry name" value="cas_MJ1666"/>
    <property type="match status" value="1"/>
</dbReference>
<dbReference type="Gene3D" id="3.40.50.10640">
    <property type="entry name" value="SSO1389-like"/>
    <property type="match status" value="1"/>
</dbReference>
<dbReference type="Pfam" id="PF09455">
    <property type="entry name" value="Csx1_HEPN"/>
    <property type="match status" value="1"/>
</dbReference>
<dbReference type="PANTHER" id="PTHR37169">
    <property type="entry name" value="CRISPR SYSTEM ENDORIBONUCLEASE CSX1-RELATED"/>
    <property type="match status" value="1"/>
</dbReference>
<dbReference type="InterPro" id="IPR052875">
    <property type="entry name" value="CRISPR_assoc_ribonuclease"/>
</dbReference>
<name>A0A7J3TGQ8_9EURY</name>
<dbReference type="InterPro" id="IPR019016">
    <property type="entry name" value="Csx1-like_HEPN"/>
</dbReference>
<dbReference type="PANTHER" id="PTHR37169:SF1">
    <property type="entry name" value="CRISPR SYSTEM ENDORIBONUCLEASE CSX1"/>
    <property type="match status" value="1"/>
</dbReference>
<dbReference type="SUPFAM" id="SSF160980">
    <property type="entry name" value="SSO1389-like"/>
    <property type="match status" value="1"/>
</dbReference>
<evidence type="ECO:0000259" key="2">
    <source>
        <dbReference type="Pfam" id="PF22230"/>
    </source>
</evidence>
<dbReference type="InterPro" id="IPR053857">
    <property type="entry name" value="Csx1_CARF"/>
</dbReference>
<dbReference type="EMBL" id="DRUC01000004">
    <property type="protein sequence ID" value="HHF47663.1"/>
    <property type="molecule type" value="Genomic_DNA"/>
</dbReference>
<comment type="caution">
    <text evidence="3">The sequence shown here is derived from an EMBL/GenBank/DDBJ whole genome shotgun (WGS) entry which is preliminary data.</text>
</comment>
<dbReference type="InterPro" id="IPR013383">
    <property type="entry name" value="CRISPR-assoc_prot_DxTHG_CS"/>
</dbReference>
<accession>A0A7J3TGQ8</accession>
<organism evidence="3">
    <name type="scientific">Geoglobus ahangari</name>
    <dbReference type="NCBI Taxonomy" id="113653"/>
    <lineage>
        <taxon>Archaea</taxon>
        <taxon>Methanobacteriati</taxon>
        <taxon>Methanobacteriota</taxon>
        <taxon>Archaeoglobi</taxon>
        <taxon>Archaeoglobales</taxon>
        <taxon>Archaeoglobaceae</taxon>
        <taxon>Geoglobus</taxon>
    </lineage>
</organism>
<feature type="domain" description="CRISPR system endoribonuclease Csx1-like HEPN" evidence="1">
    <location>
        <begin position="370"/>
        <end position="424"/>
    </location>
</feature>
<dbReference type="AlphaFoldDB" id="A0A7J3TGQ8"/>